<feature type="compositionally biased region" description="Basic and acidic residues" evidence="1">
    <location>
        <begin position="106"/>
        <end position="155"/>
    </location>
</feature>
<dbReference type="Proteomes" id="UP000027135">
    <property type="component" value="Unassembled WGS sequence"/>
</dbReference>
<protein>
    <submittedName>
        <fullName evidence="2">Uncharacterized protein</fullName>
    </submittedName>
</protein>
<keyword evidence="3" id="KW-1185">Reference proteome</keyword>
<dbReference type="EMBL" id="KK852669">
    <property type="protein sequence ID" value="KDR18858.1"/>
    <property type="molecule type" value="Genomic_DNA"/>
</dbReference>
<name>A0A067RFD3_ZOONE</name>
<evidence type="ECO:0000256" key="1">
    <source>
        <dbReference type="SAM" id="MobiDB-lite"/>
    </source>
</evidence>
<gene>
    <name evidence="2" type="ORF">L798_07304</name>
</gene>
<dbReference type="InParanoid" id="A0A067RFD3"/>
<accession>A0A067RFD3</accession>
<feature type="region of interest" description="Disordered" evidence="1">
    <location>
        <begin position="56"/>
        <end position="155"/>
    </location>
</feature>
<evidence type="ECO:0000313" key="2">
    <source>
        <dbReference type="EMBL" id="KDR18858.1"/>
    </source>
</evidence>
<dbReference type="AlphaFoldDB" id="A0A067RFD3"/>
<evidence type="ECO:0000313" key="3">
    <source>
        <dbReference type="Proteomes" id="UP000027135"/>
    </source>
</evidence>
<sequence length="155" mass="18490">MLTDIMNHHMLDVITDQRVIRWLEILYSLATRTPRIVLDRVEETLPTLRRSMSIRLNSETDRQTQPTCTVVTEDKYHSTEGIEEETESHQRKDTNYTVEREEEMEETHRFQQEDTSHTIERAREDTNHAIERAQEDTNHTVERAQEDTNQEDTNH</sequence>
<organism evidence="2 3">
    <name type="scientific">Zootermopsis nevadensis</name>
    <name type="common">Dampwood termite</name>
    <dbReference type="NCBI Taxonomy" id="136037"/>
    <lineage>
        <taxon>Eukaryota</taxon>
        <taxon>Metazoa</taxon>
        <taxon>Ecdysozoa</taxon>
        <taxon>Arthropoda</taxon>
        <taxon>Hexapoda</taxon>
        <taxon>Insecta</taxon>
        <taxon>Pterygota</taxon>
        <taxon>Neoptera</taxon>
        <taxon>Polyneoptera</taxon>
        <taxon>Dictyoptera</taxon>
        <taxon>Blattodea</taxon>
        <taxon>Blattoidea</taxon>
        <taxon>Termitoidae</taxon>
        <taxon>Termopsidae</taxon>
        <taxon>Zootermopsis</taxon>
    </lineage>
</organism>
<reference evidence="2 3" key="1">
    <citation type="journal article" date="2014" name="Nat. Commun.">
        <title>Molecular traces of alternative social organization in a termite genome.</title>
        <authorList>
            <person name="Terrapon N."/>
            <person name="Li C."/>
            <person name="Robertson H.M."/>
            <person name="Ji L."/>
            <person name="Meng X."/>
            <person name="Booth W."/>
            <person name="Chen Z."/>
            <person name="Childers C.P."/>
            <person name="Glastad K.M."/>
            <person name="Gokhale K."/>
            <person name="Gowin J."/>
            <person name="Gronenberg W."/>
            <person name="Hermansen R.A."/>
            <person name="Hu H."/>
            <person name="Hunt B.G."/>
            <person name="Huylmans A.K."/>
            <person name="Khalil S.M."/>
            <person name="Mitchell R.D."/>
            <person name="Munoz-Torres M.C."/>
            <person name="Mustard J.A."/>
            <person name="Pan H."/>
            <person name="Reese J.T."/>
            <person name="Scharf M.E."/>
            <person name="Sun F."/>
            <person name="Vogel H."/>
            <person name="Xiao J."/>
            <person name="Yang W."/>
            <person name="Yang Z."/>
            <person name="Yang Z."/>
            <person name="Zhou J."/>
            <person name="Zhu J."/>
            <person name="Brent C.S."/>
            <person name="Elsik C.G."/>
            <person name="Goodisman M.A."/>
            <person name="Liberles D.A."/>
            <person name="Roe R.M."/>
            <person name="Vargo E.L."/>
            <person name="Vilcinskas A."/>
            <person name="Wang J."/>
            <person name="Bornberg-Bauer E."/>
            <person name="Korb J."/>
            <person name="Zhang G."/>
            <person name="Liebig J."/>
        </authorList>
    </citation>
    <scope>NUCLEOTIDE SEQUENCE [LARGE SCALE GENOMIC DNA]</scope>
    <source>
        <tissue evidence="2">Whole organism</tissue>
    </source>
</reference>
<proteinExistence type="predicted"/>